<accession>A0A831EU97</accession>
<protein>
    <submittedName>
        <fullName evidence="1">Uncharacterized protein</fullName>
    </submittedName>
</protein>
<name>A0A831EU97_ERWAM</name>
<dbReference type="Proteomes" id="UP000013111">
    <property type="component" value="Unassembled WGS sequence"/>
</dbReference>
<reference evidence="1 2" key="2">
    <citation type="submission" date="2013-04" db="EMBL/GenBank/DDBJ databases">
        <title>Comparative genomics of 12 strains of Erwinia amylovora identifies a pan-genome with a large conserved core and provides insights into host specificity.</title>
        <authorList>
            <person name="Mann R.A."/>
            <person name="Smits T.H.M."/>
            <person name="Buehlmann A."/>
            <person name="Blom J."/>
            <person name="Goesmann A."/>
            <person name="Frey J.E."/>
            <person name="Plummer K.M."/>
            <person name="Beer S.V."/>
            <person name="Luck J."/>
            <person name="Duffy B."/>
            <person name="Rodoni B."/>
        </authorList>
    </citation>
    <scope>NUCLEOTIDE SEQUENCE [LARGE SCALE GENOMIC DNA]</scope>
    <source>
        <strain evidence="2">CFBP 1232</strain>
    </source>
</reference>
<reference evidence="1 2" key="1">
    <citation type="submission" date="2012-11" db="EMBL/GenBank/DDBJ databases">
        <authorList>
            <person name="Linke B."/>
        </authorList>
    </citation>
    <scope>NUCLEOTIDE SEQUENCE [LARGE SCALE GENOMIC DNA]</scope>
    <source>
        <strain evidence="2">CFBP 1232</strain>
    </source>
</reference>
<sequence length="76" mass="8788">MIFSVVLVFFRTGSDSTVCKKHHQRKGLTQNGRHVMIVTDEWIRMSQYATEIMSSFASVPDCPLRLHQQVNFELTC</sequence>
<evidence type="ECO:0000313" key="2">
    <source>
        <dbReference type="Proteomes" id="UP000013111"/>
    </source>
</evidence>
<proteinExistence type="predicted"/>
<organism evidence="1 2">
    <name type="scientific">Erwinia amylovora NBRC 12687 = CFBP 1232</name>
    <dbReference type="NCBI Taxonomy" id="1219359"/>
    <lineage>
        <taxon>Bacteria</taxon>
        <taxon>Pseudomonadati</taxon>
        <taxon>Pseudomonadota</taxon>
        <taxon>Gammaproteobacteria</taxon>
        <taxon>Enterobacterales</taxon>
        <taxon>Erwiniaceae</taxon>
        <taxon>Erwinia</taxon>
    </lineage>
</organism>
<evidence type="ECO:0000313" key="1">
    <source>
        <dbReference type="EMBL" id="CCO95551.1"/>
    </source>
</evidence>
<gene>
    <name evidence="1" type="ORF">BN437_3652</name>
</gene>
<dbReference type="AlphaFoldDB" id="A0A831EU97"/>
<comment type="caution">
    <text evidence="1">The sequence shown here is derived from an EMBL/GenBank/DDBJ whole genome shotgun (WGS) entry which is preliminary data.</text>
</comment>
<dbReference type="EMBL" id="CAPB01000041">
    <property type="protein sequence ID" value="CCO95551.1"/>
    <property type="molecule type" value="Genomic_DNA"/>
</dbReference>